<dbReference type="EMBL" id="CP074402">
    <property type="protein sequence ID" value="QVJ00693.1"/>
    <property type="molecule type" value="Genomic_DNA"/>
</dbReference>
<gene>
    <name evidence="1" type="ORF">KGD82_19300</name>
</gene>
<evidence type="ECO:0000313" key="1">
    <source>
        <dbReference type="EMBL" id="QVJ00693.1"/>
    </source>
</evidence>
<protein>
    <submittedName>
        <fullName evidence="1">Uncharacterized protein</fullName>
    </submittedName>
</protein>
<accession>A0A975QJP6</accession>
<reference evidence="1" key="1">
    <citation type="submission" date="2021-05" db="EMBL/GenBank/DDBJ databases">
        <authorList>
            <person name="Kaiqin L."/>
            <person name="Jian G."/>
        </authorList>
    </citation>
    <scope>NUCLEOTIDE SEQUENCE</scope>
    <source>
        <strain evidence="1">HDS5</strain>
    </source>
</reference>
<evidence type="ECO:0000313" key="2">
    <source>
        <dbReference type="Proteomes" id="UP000682416"/>
    </source>
</evidence>
<dbReference type="RefSeq" id="WP_352388364.1">
    <property type="nucleotide sequence ID" value="NZ_CBDRIY010000031.1"/>
</dbReference>
<dbReference type="Proteomes" id="UP000682416">
    <property type="component" value="Chromosome"/>
</dbReference>
<dbReference type="KEGG" id="nec:KGD82_19300"/>
<organism evidence="1 2">
    <name type="scientific">Nocardiopsis eucommiae</name>
    <dbReference type="NCBI Taxonomy" id="2831970"/>
    <lineage>
        <taxon>Bacteria</taxon>
        <taxon>Bacillati</taxon>
        <taxon>Actinomycetota</taxon>
        <taxon>Actinomycetes</taxon>
        <taxon>Streptosporangiales</taxon>
        <taxon>Nocardiopsidaceae</taxon>
        <taxon>Nocardiopsis</taxon>
    </lineage>
</organism>
<dbReference type="AlphaFoldDB" id="A0A975QJP6"/>
<keyword evidence="2" id="KW-1185">Reference proteome</keyword>
<proteinExistence type="predicted"/>
<sequence length="119" mass="12997">MSVRTATQLSLQFRLGTDPASTPEMVHAHGETVMRELLELERHNPDFTDSTVSTDALERTVTVEILVLDEGDPPRVLRRALDLIRTAIHAAGGATPNWPVDDQPSRVNMAAAQNLVTAT</sequence>
<name>A0A975QJP6_9ACTN</name>